<reference evidence="2 3" key="1">
    <citation type="journal article" date="2019" name="Environ. Microbiol.">
        <title>At the nexus of three kingdoms: the genome of the mycorrhizal fungus Gigaspora margarita provides insights into plant, endobacterial and fungal interactions.</title>
        <authorList>
            <person name="Venice F."/>
            <person name="Ghignone S."/>
            <person name="Salvioli di Fossalunga A."/>
            <person name="Amselem J."/>
            <person name="Novero M."/>
            <person name="Xianan X."/>
            <person name="Sedzielewska Toro K."/>
            <person name="Morin E."/>
            <person name="Lipzen A."/>
            <person name="Grigoriev I.V."/>
            <person name="Henrissat B."/>
            <person name="Martin F.M."/>
            <person name="Bonfante P."/>
        </authorList>
    </citation>
    <scope>NUCLEOTIDE SEQUENCE [LARGE SCALE GENOMIC DNA]</scope>
    <source>
        <strain evidence="2 3">BEG34</strain>
    </source>
</reference>
<protein>
    <submittedName>
        <fullName evidence="2">DnaJ-domain-containing protein</fullName>
    </submittedName>
</protein>
<evidence type="ECO:0000313" key="3">
    <source>
        <dbReference type="Proteomes" id="UP000439903"/>
    </source>
</evidence>
<evidence type="ECO:0000313" key="2">
    <source>
        <dbReference type="EMBL" id="KAF0393373.1"/>
    </source>
</evidence>
<dbReference type="CDD" id="cd06257">
    <property type="entry name" value="DnaJ"/>
    <property type="match status" value="1"/>
</dbReference>
<feature type="domain" description="J" evidence="1">
    <location>
        <begin position="8"/>
        <end position="85"/>
    </location>
</feature>
<dbReference type="SUPFAM" id="SSF46565">
    <property type="entry name" value="Chaperone J-domain"/>
    <property type="match status" value="1"/>
</dbReference>
<organism evidence="2 3">
    <name type="scientific">Gigaspora margarita</name>
    <dbReference type="NCBI Taxonomy" id="4874"/>
    <lineage>
        <taxon>Eukaryota</taxon>
        <taxon>Fungi</taxon>
        <taxon>Fungi incertae sedis</taxon>
        <taxon>Mucoromycota</taxon>
        <taxon>Glomeromycotina</taxon>
        <taxon>Glomeromycetes</taxon>
        <taxon>Diversisporales</taxon>
        <taxon>Gigasporaceae</taxon>
        <taxon>Gigaspora</taxon>
    </lineage>
</organism>
<dbReference type="PANTHER" id="PTHR43948">
    <property type="entry name" value="DNAJ HOMOLOG SUBFAMILY B"/>
    <property type="match status" value="1"/>
</dbReference>
<dbReference type="GO" id="GO:0051082">
    <property type="term" value="F:unfolded protein binding"/>
    <property type="evidence" value="ECO:0007669"/>
    <property type="project" value="TreeGrafter"/>
</dbReference>
<dbReference type="InterPro" id="IPR036869">
    <property type="entry name" value="J_dom_sf"/>
</dbReference>
<dbReference type="PRINTS" id="PR00625">
    <property type="entry name" value="JDOMAIN"/>
</dbReference>
<evidence type="ECO:0000259" key="1">
    <source>
        <dbReference type="PROSITE" id="PS50076"/>
    </source>
</evidence>
<proteinExistence type="predicted"/>
<gene>
    <name evidence="2" type="ORF">F8M41_010429</name>
</gene>
<comment type="caution">
    <text evidence="2">The sequence shown here is derived from an EMBL/GenBank/DDBJ whole genome shotgun (WGS) entry which is preliminary data.</text>
</comment>
<dbReference type="GO" id="GO:0005634">
    <property type="term" value="C:nucleus"/>
    <property type="evidence" value="ECO:0007669"/>
    <property type="project" value="TreeGrafter"/>
</dbReference>
<dbReference type="PROSITE" id="PS50076">
    <property type="entry name" value="DNAJ_2"/>
    <property type="match status" value="1"/>
</dbReference>
<dbReference type="AlphaFoldDB" id="A0A8H3X3K8"/>
<dbReference type="Proteomes" id="UP000439903">
    <property type="component" value="Unassembled WGS sequence"/>
</dbReference>
<dbReference type="Gene3D" id="1.10.287.110">
    <property type="entry name" value="DnaJ domain"/>
    <property type="match status" value="1"/>
</dbReference>
<dbReference type="GO" id="GO:0051087">
    <property type="term" value="F:protein-folding chaperone binding"/>
    <property type="evidence" value="ECO:0007669"/>
    <property type="project" value="TreeGrafter"/>
</dbReference>
<sequence>MNPNTFLDYYEILEISETATTEEIRDAYKKKALETHPDRFAPGASDSAINPTLSQEEAKERFQKIADAYYVLSEETRREQYDRVRASRKKKGESTPTWDIGQADANRVFGNVFEELLRPEVENPHWFYAPIGAVTGGVLGFICANIPGLVLGAYAGNKLGAVRDAKGVSVYDAYSKLSSNHKAAILSALAAKLITSGRI</sequence>
<dbReference type="GO" id="GO:0005737">
    <property type="term" value="C:cytoplasm"/>
    <property type="evidence" value="ECO:0007669"/>
    <property type="project" value="TreeGrafter"/>
</dbReference>
<dbReference type="InterPro" id="IPR001623">
    <property type="entry name" value="DnaJ_domain"/>
</dbReference>
<dbReference type="EMBL" id="WTPW01002173">
    <property type="protein sequence ID" value="KAF0393373.1"/>
    <property type="molecule type" value="Genomic_DNA"/>
</dbReference>
<name>A0A8H3X3K8_GIGMA</name>
<dbReference type="Pfam" id="PF00226">
    <property type="entry name" value="DnaJ"/>
    <property type="match status" value="1"/>
</dbReference>
<keyword evidence="3" id="KW-1185">Reference proteome</keyword>
<dbReference type="OrthoDB" id="442087at2759"/>
<dbReference type="GO" id="GO:0044183">
    <property type="term" value="F:protein folding chaperone"/>
    <property type="evidence" value="ECO:0007669"/>
    <property type="project" value="TreeGrafter"/>
</dbReference>
<dbReference type="SMART" id="SM00271">
    <property type="entry name" value="DnaJ"/>
    <property type="match status" value="1"/>
</dbReference>
<dbReference type="PANTHER" id="PTHR43948:SF21">
    <property type="entry name" value="DNAJ DOMAIN-CONTAINING PROTEIN"/>
    <property type="match status" value="1"/>
</dbReference>
<accession>A0A8H3X3K8</accession>